<dbReference type="Pfam" id="PF01421">
    <property type="entry name" value="Reprolysin"/>
    <property type="match status" value="1"/>
</dbReference>
<dbReference type="InterPro" id="IPR024079">
    <property type="entry name" value="MetalloPept_cat_dom_sf"/>
</dbReference>
<feature type="region of interest" description="Disordered" evidence="10">
    <location>
        <begin position="768"/>
        <end position="918"/>
    </location>
</feature>
<evidence type="ECO:0008006" key="17">
    <source>
        <dbReference type="Google" id="ProtNLM"/>
    </source>
</evidence>
<dbReference type="InterPro" id="IPR000742">
    <property type="entry name" value="EGF"/>
</dbReference>
<dbReference type="FunFam" id="4.10.70.10:FF:000001">
    <property type="entry name" value="Disintegrin and metalloproteinase domain-containing protein 22"/>
    <property type="match status" value="1"/>
</dbReference>
<dbReference type="Pfam" id="PF08516">
    <property type="entry name" value="ADAM_CR"/>
    <property type="match status" value="1"/>
</dbReference>
<gene>
    <name evidence="15" type="ORF">NQ315_010759</name>
</gene>
<proteinExistence type="predicted"/>
<protein>
    <recommendedName>
        <fullName evidence="17">Disintegrin and metalloproteinase domain-containing protein 12</fullName>
    </recommendedName>
</protein>
<feature type="compositionally biased region" description="Polar residues" evidence="10">
    <location>
        <begin position="1517"/>
        <end position="1566"/>
    </location>
</feature>
<feature type="region of interest" description="Disordered" evidence="10">
    <location>
        <begin position="1136"/>
        <end position="1193"/>
    </location>
</feature>
<keyword evidence="4" id="KW-0378">Hydrolase</keyword>
<dbReference type="FunFam" id="3.40.390.10:FF:000002">
    <property type="entry name" value="Disintegrin and metalloproteinase domain-containing protein 22"/>
    <property type="match status" value="1"/>
</dbReference>
<evidence type="ECO:0000313" key="15">
    <source>
        <dbReference type="EMBL" id="KAJ8917846.1"/>
    </source>
</evidence>
<keyword evidence="6 8" id="KW-1015">Disulfide bond</keyword>
<feature type="disulfide bond" evidence="9">
    <location>
        <begin position="310"/>
        <end position="390"/>
    </location>
</feature>
<dbReference type="InterPro" id="IPR002870">
    <property type="entry name" value="Peptidase_M12B_N"/>
</dbReference>
<evidence type="ECO:0000256" key="10">
    <source>
        <dbReference type="SAM" id="MobiDB-lite"/>
    </source>
</evidence>
<dbReference type="GO" id="GO:0004222">
    <property type="term" value="F:metalloendopeptidase activity"/>
    <property type="evidence" value="ECO:0007669"/>
    <property type="project" value="InterPro"/>
</dbReference>
<dbReference type="PROSITE" id="PS50215">
    <property type="entry name" value="ADAM_MEPRO"/>
    <property type="match status" value="1"/>
</dbReference>
<dbReference type="GO" id="GO:0016020">
    <property type="term" value="C:membrane"/>
    <property type="evidence" value="ECO:0007669"/>
    <property type="project" value="UniProtKB-SubCell"/>
</dbReference>
<evidence type="ECO:0000256" key="5">
    <source>
        <dbReference type="ARBA" id="ARBA00023136"/>
    </source>
</evidence>
<organism evidence="15 16">
    <name type="scientific">Exocentrus adspersus</name>
    <dbReference type="NCBI Taxonomy" id="1586481"/>
    <lineage>
        <taxon>Eukaryota</taxon>
        <taxon>Metazoa</taxon>
        <taxon>Ecdysozoa</taxon>
        <taxon>Arthropoda</taxon>
        <taxon>Hexapoda</taxon>
        <taxon>Insecta</taxon>
        <taxon>Pterygota</taxon>
        <taxon>Neoptera</taxon>
        <taxon>Endopterygota</taxon>
        <taxon>Coleoptera</taxon>
        <taxon>Polyphaga</taxon>
        <taxon>Cucujiformia</taxon>
        <taxon>Chrysomeloidea</taxon>
        <taxon>Cerambycidae</taxon>
        <taxon>Lamiinae</taxon>
        <taxon>Acanthocinini</taxon>
        <taxon>Exocentrus</taxon>
    </lineage>
</organism>
<comment type="subcellular location">
    <subcellularLocation>
        <location evidence="1">Membrane</location>
        <topology evidence="1">Single-pass membrane protein</topology>
    </subcellularLocation>
</comment>
<dbReference type="InterPro" id="IPR036436">
    <property type="entry name" value="Disintegrin_dom_sf"/>
</dbReference>
<evidence type="ECO:0000256" key="2">
    <source>
        <dbReference type="ARBA" id="ARBA00022692"/>
    </source>
</evidence>
<feature type="binding site" evidence="9">
    <location>
        <position position="345"/>
    </location>
    <ligand>
        <name>Zn(2+)</name>
        <dbReference type="ChEBI" id="CHEBI:29105"/>
        <note>catalytic</note>
    </ligand>
</feature>
<dbReference type="SMART" id="SM00608">
    <property type="entry name" value="ACR"/>
    <property type="match status" value="1"/>
</dbReference>
<feature type="non-terminal residue" evidence="15">
    <location>
        <position position="1"/>
    </location>
</feature>
<evidence type="ECO:0000256" key="11">
    <source>
        <dbReference type="SAM" id="Phobius"/>
    </source>
</evidence>
<feature type="compositionally biased region" description="Pro residues" evidence="10">
    <location>
        <begin position="888"/>
        <end position="900"/>
    </location>
</feature>
<evidence type="ECO:0000259" key="13">
    <source>
        <dbReference type="PROSITE" id="PS50214"/>
    </source>
</evidence>
<keyword evidence="4" id="KW-0645">Protease</keyword>
<keyword evidence="9" id="KW-0479">Metal-binding</keyword>
<feature type="domain" description="Disintegrin" evidence="13">
    <location>
        <begin position="401"/>
        <end position="489"/>
    </location>
</feature>
<feature type="binding site" evidence="9">
    <location>
        <position position="335"/>
    </location>
    <ligand>
        <name>Zn(2+)</name>
        <dbReference type="ChEBI" id="CHEBI:29105"/>
        <note>catalytic</note>
    </ligand>
</feature>
<feature type="compositionally biased region" description="Basic and acidic residues" evidence="10">
    <location>
        <begin position="841"/>
        <end position="856"/>
    </location>
</feature>
<dbReference type="GO" id="GO:0006509">
    <property type="term" value="P:membrane protein ectodomain proteolysis"/>
    <property type="evidence" value="ECO:0007669"/>
    <property type="project" value="TreeGrafter"/>
</dbReference>
<dbReference type="InterPro" id="IPR034027">
    <property type="entry name" value="Reprolysin_adamalysin"/>
</dbReference>
<comment type="caution">
    <text evidence="8">Lacks conserved residue(s) required for the propagation of feature annotation.</text>
</comment>
<feature type="disulfide bond" evidence="8">
    <location>
        <begin position="642"/>
        <end position="652"/>
    </location>
</feature>
<evidence type="ECO:0000256" key="7">
    <source>
        <dbReference type="PROSITE-ProRule" id="PRU00068"/>
    </source>
</evidence>
<feature type="domain" description="EGF-like" evidence="12">
    <location>
        <begin position="638"/>
        <end position="670"/>
    </location>
</feature>
<feature type="compositionally biased region" description="Basic and acidic residues" evidence="10">
    <location>
        <begin position="1372"/>
        <end position="1384"/>
    </location>
</feature>
<dbReference type="PROSITE" id="PS50214">
    <property type="entry name" value="DISINTEGRIN_2"/>
    <property type="match status" value="1"/>
</dbReference>
<evidence type="ECO:0000256" key="4">
    <source>
        <dbReference type="ARBA" id="ARBA00023049"/>
    </source>
</evidence>
<evidence type="ECO:0000256" key="8">
    <source>
        <dbReference type="PROSITE-ProRule" id="PRU00076"/>
    </source>
</evidence>
<keyword evidence="3 11" id="KW-1133">Transmembrane helix</keyword>
<dbReference type="Gene3D" id="4.10.70.10">
    <property type="entry name" value="Disintegrin domain"/>
    <property type="match status" value="1"/>
</dbReference>
<dbReference type="Pfam" id="PF00200">
    <property type="entry name" value="Disintegrin"/>
    <property type="match status" value="1"/>
</dbReference>
<feature type="compositionally biased region" description="Polar residues" evidence="10">
    <location>
        <begin position="904"/>
        <end position="918"/>
    </location>
</feature>
<feature type="compositionally biased region" description="Pro residues" evidence="10">
    <location>
        <begin position="1390"/>
        <end position="1402"/>
    </location>
</feature>
<evidence type="ECO:0000313" key="16">
    <source>
        <dbReference type="Proteomes" id="UP001159042"/>
    </source>
</evidence>
<dbReference type="InterPro" id="IPR001762">
    <property type="entry name" value="Disintegrin_dom"/>
</dbReference>
<dbReference type="PANTHER" id="PTHR11905">
    <property type="entry name" value="ADAM A DISINTEGRIN AND METALLOPROTEASE DOMAIN"/>
    <property type="match status" value="1"/>
</dbReference>
<comment type="caution">
    <text evidence="15">The sequence shown here is derived from an EMBL/GenBank/DDBJ whole genome shotgun (WGS) entry which is preliminary data.</text>
</comment>
<feature type="compositionally biased region" description="Basic and acidic residues" evidence="10">
    <location>
        <begin position="803"/>
        <end position="813"/>
    </location>
</feature>
<dbReference type="GO" id="GO:0046872">
    <property type="term" value="F:metal ion binding"/>
    <property type="evidence" value="ECO:0007669"/>
    <property type="project" value="UniProtKB-KW"/>
</dbReference>
<dbReference type="EMBL" id="JANEYG010000030">
    <property type="protein sequence ID" value="KAJ8917846.1"/>
    <property type="molecule type" value="Genomic_DNA"/>
</dbReference>
<reference evidence="15 16" key="1">
    <citation type="journal article" date="2023" name="Insect Mol. Biol.">
        <title>Genome sequencing provides insights into the evolution of gene families encoding plant cell wall-degrading enzymes in longhorned beetles.</title>
        <authorList>
            <person name="Shin N.R."/>
            <person name="Okamura Y."/>
            <person name="Kirsch R."/>
            <person name="Pauchet Y."/>
        </authorList>
    </citation>
    <scope>NUCLEOTIDE SEQUENCE [LARGE SCALE GENOMIC DNA]</scope>
    <source>
        <strain evidence="15">EAD_L_NR</strain>
    </source>
</reference>
<dbReference type="SMART" id="SM00050">
    <property type="entry name" value="DISIN"/>
    <property type="match status" value="1"/>
</dbReference>
<evidence type="ECO:0000259" key="12">
    <source>
        <dbReference type="PROSITE" id="PS50026"/>
    </source>
</evidence>
<dbReference type="InterPro" id="IPR001590">
    <property type="entry name" value="Peptidase_M12B"/>
</dbReference>
<evidence type="ECO:0000256" key="1">
    <source>
        <dbReference type="ARBA" id="ARBA00004167"/>
    </source>
</evidence>
<accession>A0AAV8VW01</accession>
<feature type="region of interest" description="Disordered" evidence="10">
    <location>
        <begin position="1000"/>
        <end position="1031"/>
    </location>
</feature>
<keyword evidence="4" id="KW-0482">Metalloprotease</keyword>
<feature type="compositionally biased region" description="Polar residues" evidence="10">
    <location>
        <begin position="1352"/>
        <end position="1367"/>
    </location>
</feature>
<feature type="domain" description="Peptidase M12B" evidence="14">
    <location>
        <begin position="199"/>
        <end position="395"/>
    </location>
</feature>
<evidence type="ECO:0000256" key="9">
    <source>
        <dbReference type="PROSITE-ProRule" id="PRU00276"/>
    </source>
</evidence>
<dbReference type="SUPFAM" id="SSF55486">
    <property type="entry name" value="Metalloproteases ('zincins'), catalytic domain"/>
    <property type="match status" value="1"/>
</dbReference>
<keyword evidence="9" id="KW-0862">Zinc</keyword>
<evidence type="ECO:0000256" key="6">
    <source>
        <dbReference type="ARBA" id="ARBA00023157"/>
    </source>
</evidence>
<dbReference type="CDD" id="cd04269">
    <property type="entry name" value="ZnMc_adamalysin_II_like"/>
    <property type="match status" value="1"/>
</dbReference>
<name>A0AAV8VW01_9CUCU</name>
<dbReference type="PROSITE" id="PS01186">
    <property type="entry name" value="EGF_2"/>
    <property type="match status" value="1"/>
</dbReference>
<dbReference type="SUPFAM" id="SSF57552">
    <property type="entry name" value="Blood coagulation inhibitor (disintegrin)"/>
    <property type="match status" value="1"/>
</dbReference>
<feature type="transmembrane region" description="Helical" evidence="11">
    <location>
        <begin position="692"/>
        <end position="717"/>
    </location>
</feature>
<feature type="binding site" evidence="9">
    <location>
        <position position="339"/>
    </location>
    <ligand>
        <name>Zn(2+)</name>
        <dbReference type="ChEBI" id="CHEBI:29105"/>
        <note>catalytic</note>
    </ligand>
</feature>
<dbReference type="Pfam" id="PF01562">
    <property type="entry name" value="Pep_M12B_propep"/>
    <property type="match status" value="1"/>
</dbReference>
<feature type="disulfide bond" evidence="7">
    <location>
        <begin position="461"/>
        <end position="481"/>
    </location>
</feature>
<evidence type="ECO:0000256" key="3">
    <source>
        <dbReference type="ARBA" id="ARBA00022989"/>
    </source>
</evidence>
<evidence type="ECO:0000259" key="14">
    <source>
        <dbReference type="PROSITE" id="PS50215"/>
    </source>
</evidence>
<keyword evidence="8" id="KW-0245">EGF-like domain</keyword>
<keyword evidence="2 11" id="KW-0812">Transmembrane</keyword>
<dbReference type="PANTHER" id="PTHR11905:SF159">
    <property type="entry name" value="ADAM METALLOPROTEASE"/>
    <property type="match status" value="1"/>
</dbReference>
<dbReference type="PROSITE" id="PS50026">
    <property type="entry name" value="EGF_3"/>
    <property type="match status" value="1"/>
</dbReference>
<feature type="disulfide bond" evidence="9">
    <location>
        <begin position="352"/>
        <end position="357"/>
    </location>
</feature>
<dbReference type="Gene3D" id="3.40.390.10">
    <property type="entry name" value="Collagenase (Catalytic Domain)"/>
    <property type="match status" value="1"/>
</dbReference>
<feature type="region of interest" description="Disordered" evidence="10">
    <location>
        <begin position="1253"/>
        <end position="1566"/>
    </location>
</feature>
<dbReference type="Proteomes" id="UP001159042">
    <property type="component" value="Unassembled WGS sequence"/>
</dbReference>
<feature type="disulfide bond" evidence="9">
    <location>
        <begin position="350"/>
        <end position="374"/>
    </location>
</feature>
<feature type="compositionally biased region" description="Polar residues" evidence="10">
    <location>
        <begin position="1427"/>
        <end position="1452"/>
    </location>
</feature>
<keyword evidence="5 11" id="KW-0472">Membrane</keyword>
<feature type="disulfide bond" evidence="8">
    <location>
        <begin position="660"/>
        <end position="669"/>
    </location>
</feature>
<feature type="compositionally biased region" description="Basic and acidic residues" evidence="10">
    <location>
        <begin position="1328"/>
        <end position="1337"/>
    </location>
</feature>
<feature type="active site" evidence="9">
    <location>
        <position position="336"/>
    </location>
</feature>
<sequence>ERHPAADFSRHTLVKPRIYHGREKRQISSTREKNGEHTNHLQVTIEVDGKDLVLDLTLNKQLIPNGFFHKHQENGEYKVHKPTPQEVDLCQYNGKVRGRPDSWVALSTCDGLSGVIFDGQEMHYVEKDNKIAEGDGVEAAHFLYKHSDLAPHNKTCGYHDVEGHEDHLQHHNRILRYKRDANQNEHKVRGPYNANKESKYVELVLVLDNREYKELGETMTRVLNHAKTIANIVNGLYSPLNIFIALVGVVVWSERDDIVFSANGDTTLTNFLHYRRHKLIKDHPNDNAQLLTKFNFDNGVVGKALRGPICTYQYSGGVNTDHSSVVGLVATTIAHEMGHNFGMEHDKNECKCPDDRCIMAPSSSTVAPTHWSSCSLNYLLLAFAHGMDYCLKNKPVSLLDSSVCGNGFVEPGEQCDCGLPEHCDNTCCNATTCMLYSNASCATGQCCDLNTCRPKNAGTLCRSADLECDLPEYCTGQSEYCPDDIYRQDAEKCDGGKAYCYRGFCRTRTDQCKLLWGETGRSSDDQCYQMNRKGDRHGNCGFNMLNNSFAVCNNESVLCGMLHCKHLNERLEFGMESVALLSHTFINKKGSIIPCRTALVDLGVNQVDPGLAPDGSNCGEGKMCVNQRCMSVSSLRKEGPTCPQSCNGNGWCNNKGHCHCKDGFAPPYCDYPGPGGSVDSGPASDPNARQGLIAALFIIFLGIVPLVAITVFLYYYARHNFRFGRKKSPPTTSNTITSDCQASAAGANANAQHSKRLSIKNVKNFMSSDTSIKNQDPVPKPEKRLSLKNIRNLKLNTNVKYSRSPETDSKTPDTTETLCEDTPQMSKSPSKSRGPTFPSDTTKRTEDNHSLLHEDSPPPNGLQNEFFGNFKGFSITPVKKSEPEPIRSAPPPPVVPPPAPLIKNTPSFKANPSATTTATIKAPNGNRFHTLAAKTNLFNKPLQKTNSFRTNALSNGIVAVNETSIAPALPPPNPGSSARPIISSPVLENSTCTAKELMSPLKNAPKVPLRPAPETPPAVEKETKRPLSSPDASHTVLNIKINTDTKKPLKEKETVGSSTLNRIASFLKPIDKKPVVHSNSLPKNNQVKANKILDKDALRSMEISNPIPQTKIDIAITALPVNTEAGKNVVMRAQSMRVSKESPRPHIQTFGSMRQPSGFRRPLSIPSGIRPKSPPPPRPPVGDTAGKKPGKTVKIAGNADLNHGDNIYAVIEEPPVAVQSPEKVTSDSSSPDSMGLLGEIVSEIQNRNFDSIYSTSTLARKKKEKEEKSQNEDITSPDTSEIYVNTSSLAYPESEYSNMSGNIKSSASSTSSGYIHPSAVNVPVKPSVEVKVEEKPPSKPLLSSFKSDNVKPFSSTVTKPQTATATKVNAVDVKKAEASPERRSNKSKTPPSPTAKTPPSPTAKPASRPTVNRQITPPSLRTRKPSPTRTAPQKPSNRRSITNSPDLVTSCNAYPASKPPDVLNRGTTPRKPTISNSKPIVEGLAKVSGKVVPKTTSFKSPQEKKGDVKPPIASKINKANSDVGTNLKTSTGLRNAARQSSNVASLQQKFETKNNVSNAETQKVKT</sequence>
<keyword evidence="16" id="KW-1185">Reference proteome</keyword>
<dbReference type="InterPro" id="IPR006586">
    <property type="entry name" value="ADAM_Cys-rich"/>
</dbReference>
<feature type="compositionally biased region" description="Polar residues" evidence="10">
    <location>
        <begin position="1409"/>
        <end position="1420"/>
    </location>
</feature>
<feature type="compositionally biased region" description="Polar residues" evidence="10">
    <location>
        <begin position="814"/>
        <end position="833"/>
    </location>
</feature>
<feature type="compositionally biased region" description="Polar residues" evidence="10">
    <location>
        <begin position="1272"/>
        <end position="1313"/>
    </location>
</feature>